<keyword evidence="4 9" id="KW-0418">Kinase</keyword>
<dbReference type="InterPro" id="IPR000850">
    <property type="entry name" value="Adenylat/UMP-CMP_kin"/>
</dbReference>
<comment type="function">
    <text evidence="9">Catalyzes the phosphorylation of pyrimidine nucleoside monophosphates at the expense of ATP. Plays an important role in de novo pyrimidine nucleotide biosynthesis. Has preference for UMP and dUMP as phosphate acceptors, but can also use CMP, dCMP and AMP.</text>
</comment>
<comment type="caution">
    <text evidence="11">The sequence shown here is derived from an EMBL/GenBank/DDBJ whole genome shotgun (WGS) entry which is preliminary data.</text>
</comment>
<dbReference type="RefSeq" id="XP_040725369.1">
    <property type="nucleotide sequence ID" value="XM_040869270.1"/>
</dbReference>
<dbReference type="PROSITE" id="PS00113">
    <property type="entry name" value="ADENYLATE_KINASE"/>
    <property type="match status" value="1"/>
</dbReference>
<dbReference type="GO" id="GO:0006221">
    <property type="term" value="P:pyrimidine nucleotide biosynthetic process"/>
    <property type="evidence" value="ECO:0007669"/>
    <property type="project" value="UniProtKB-UniRule"/>
</dbReference>
<dbReference type="InterPro" id="IPR006266">
    <property type="entry name" value="UMP_CMP_kinase"/>
</dbReference>
<dbReference type="NCBIfam" id="TIGR01359">
    <property type="entry name" value="UMP_CMP_kin_fam"/>
    <property type="match status" value="1"/>
</dbReference>
<evidence type="ECO:0000256" key="4">
    <source>
        <dbReference type="ARBA" id="ARBA00022777"/>
    </source>
</evidence>
<feature type="binding site" evidence="9">
    <location>
        <begin position="213"/>
        <end position="216"/>
    </location>
    <ligand>
        <name>a ribonucleoside 5'-phosphate</name>
        <dbReference type="ChEBI" id="CHEBI:58043"/>
    </ligand>
</feature>
<gene>
    <name evidence="11" type="ORF">BCR37DRAFT_379496</name>
</gene>
<dbReference type="FunFam" id="3.40.50.300:FF:000315">
    <property type="entry name" value="Adenylate kinase 1"/>
    <property type="match status" value="1"/>
</dbReference>
<feature type="binding site" evidence="9">
    <location>
        <position position="296"/>
    </location>
    <ligand>
        <name>ATP</name>
        <dbReference type="ChEBI" id="CHEBI:30616"/>
    </ligand>
</feature>
<dbReference type="EC" id="2.7.4.14" evidence="9"/>
<keyword evidence="2 9" id="KW-0808">Transferase</keyword>
<comment type="subcellular location">
    <subcellularLocation>
        <location evidence="9">Cytoplasm</location>
    </subcellularLocation>
    <subcellularLocation>
        <location evidence="9">Nucleus</location>
    </subcellularLocation>
    <text evidence="9">Predominantly cytoplasmic.</text>
</comment>
<dbReference type="OMA" id="RIQCEDT"/>
<dbReference type="HAMAP" id="MF_03172">
    <property type="entry name" value="Adenylate_kinase_UMP_CMP_kin"/>
    <property type="match status" value="1"/>
</dbReference>
<dbReference type="GO" id="GO:0005737">
    <property type="term" value="C:cytoplasm"/>
    <property type="evidence" value="ECO:0007669"/>
    <property type="project" value="UniProtKB-SubCell"/>
</dbReference>
<comment type="subunit">
    <text evidence="9">Monomer.</text>
</comment>
<keyword evidence="3 9" id="KW-0547">Nucleotide-binding</keyword>
<feature type="binding site" evidence="9">
    <location>
        <position position="220"/>
    </location>
    <ligand>
        <name>a ribonucleoside 5'-phosphate</name>
        <dbReference type="ChEBI" id="CHEBI:58043"/>
    </ligand>
</feature>
<evidence type="ECO:0000313" key="11">
    <source>
        <dbReference type="EMBL" id="ORY82498.1"/>
    </source>
</evidence>
<dbReference type="InterPro" id="IPR027417">
    <property type="entry name" value="P-loop_NTPase"/>
</dbReference>
<keyword evidence="6 9" id="KW-0665">Pyrimidine biosynthesis</keyword>
<dbReference type="OrthoDB" id="442176at2759"/>
<keyword evidence="10" id="KW-0472">Membrane</keyword>
<keyword evidence="7 9" id="KW-0539">Nucleus</keyword>
<dbReference type="Proteomes" id="UP000193685">
    <property type="component" value="Unassembled WGS sequence"/>
</dbReference>
<dbReference type="PROSITE" id="PS51257">
    <property type="entry name" value="PROKAR_LIPOPROTEIN"/>
    <property type="match status" value="1"/>
</dbReference>
<evidence type="ECO:0000256" key="2">
    <source>
        <dbReference type="ARBA" id="ARBA00022679"/>
    </source>
</evidence>
<proteinExistence type="inferred from homology"/>
<feature type="binding site" evidence="9">
    <location>
        <position position="251"/>
    </location>
    <ligand>
        <name>ATP</name>
        <dbReference type="ChEBI" id="CHEBI:30616"/>
    </ligand>
</feature>
<evidence type="ECO:0000313" key="12">
    <source>
        <dbReference type="Proteomes" id="UP000193685"/>
    </source>
</evidence>
<dbReference type="GeneID" id="63785869"/>
<dbReference type="PRINTS" id="PR00094">
    <property type="entry name" value="ADENYLTKNASE"/>
</dbReference>
<organism evidence="11 12">
    <name type="scientific">Protomyces lactucae-debilis</name>
    <dbReference type="NCBI Taxonomy" id="2754530"/>
    <lineage>
        <taxon>Eukaryota</taxon>
        <taxon>Fungi</taxon>
        <taxon>Dikarya</taxon>
        <taxon>Ascomycota</taxon>
        <taxon>Taphrinomycotina</taxon>
        <taxon>Taphrinomycetes</taxon>
        <taxon>Taphrinales</taxon>
        <taxon>Protomycetaceae</taxon>
        <taxon>Protomyces</taxon>
    </lineage>
</organism>
<dbReference type="AlphaFoldDB" id="A0A1Y2FEX4"/>
<keyword evidence="10" id="KW-1133">Transmembrane helix</keyword>
<name>A0A1Y2FEX4_PROLT</name>
<feature type="binding site" evidence="9">
    <location>
        <position position="257"/>
    </location>
    <ligand>
        <name>a ribonucleoside 5'-phosphate</name>
        <dbReference type="ChEBI" id="CHEBI:58043"/>
    </ligand>
</feature>
<comment type="domain">
    <text evidence="9">Consists of three domains, a large central CORE domain and two small peripheral domains, NMPbind and LID, which undergo movements during catalysis. The LID domain closes over the site of phosphoryl transfer upon ATP binding. Assembling and dissambling the active center during each catalytic cycle provides an effective means to prevent ATP hydrolysis.</text>
</comment>
<comment type="cofactor">
    <cofactor evidence="9">
        <name>Mg(2+)</name>
        <dbReference type="ChEBI" id="CHEBI:18420"/>
    </cofactor>
    <text evidence="9">Binds 1 Mg(2+) ion per monomer.</text>
</comment>
<dbReference type="PANTHER" id="PTHR23359">
    <property type="entry name" value="NUCLEOTIDE KINASE"/>
    <property type="match status" value="1"/>
</dbReference>
<feature type="region of interest" description="LID" evidence="9">
    <location>
        <begin position="250"/>
        <end position="260"/>
    </location>
</feature>
<keyword evidence="10" id="KW-0812">Transmembrane</keyword>
<dbReference type="CDD" id="cd01428">
    <property type="entry name" value="ADK"/>
    <property type="match status" value="1"/>
</dbReference>
<dbReference type="Pfam" id="PF00406">
    <property type="entry name" value="ADK"/>
    <property type="match status" value="1"/>
</dbReference>
<comment type="similarity">
    <text evidence="9">Belongs to the adenylate kinase family. UMP-CMP kinase subfamily.</text>
</comment>
<dbReference type="STRING" id="56484.A0A1Y2FEX4"/>
<evidence type="ECO:0000256" key="3">
    <source>
        <dbReference type="ARBA" id="ARBA00022741"/>
    </source>
</evidence>
<feature type="binding site" evidence="9">
    <location>
        <begin position="134"/>
        <end position="139"/>
    </location>
    <ligand>
        <name>ATP</name>
        <dbReference type="ChEBI" id="CHEBI:30616"/>
    </ligand>
</feature>
<reference evidence="11 12" key="1">
    <citation type="submission" date="2016-07" db="EMBL/GenBank/DDBJ databases">
        <title>Pervasive Adenine N6-methylation of Active Genes in Fungi.</title>
        <authorList>
            <consortium name="DOE Joint Genome Institute"/>
            <person name="Mondo S.J."/>
            <person name="Dannebaum R.O."/>
            <person name="Kuo R.C."/>
            <person name="Labutti K."/>
            <person name="Haridas S."/>
            <person name="Kuo A."/>
            <person name="Salamov A."/>
            <person name="Ahrendt S.R."/>
            <person name="Lipzen A."/>
            <person name="Sullivan W."/>
            <person name="Andreopoulos W.B."/>
            <person name="Clum A."/>
            <person name="Lindquist E."/>
            <person name="Daum C."/>
            <person name="Ramamoorthy G.K."/>
            <person name="Gryganskyi A."/>
            <person name="Culley D."/>
            <person name="Magnuson J.K."/>
            <person name="James T.Y."/>
            <person name="O'Malley M.A."/>
            <person name="Stajich J.E."/>
            <person name="Spatafora J.W."/>
            <person name="Visel A."/>
            <person name="Grigoriev I.V."/>
        </authorList>
    </citation>
    <scope>NUCLEOTIDE SEQUENCE [LARGE SCALE GENOMIC DNA]</scope>
    <source>
        <strain evidence="11 12">12-1054</strain>
    </source>
</reference>
<keyword evidence="1 9" id="KW-0963">Cytoplasm</keyword>
<evidence type="ECO:0000256" key="8">
    <source>
        <dbReference type="ARBA" id="ARBA00048116"/>
    </source>
</evidence>
<feature type="region of interest" description="NMPbind" evidence="9">
    <location>
        <begin position="154"/>
        <end position="184"/>
    </location>
</feature>
<dbReference type="EMBL" id="MCFI01000009">
    <property type="protein sequence ID" value="ORY82498.1"/>
    <property type="molecule type" value="Genomic_DNA"/>
</dbReference>
<evidence type="ECO:0000256" key="9">
    <source>
        <dbReference type="HAMAP-Rule" id="MF_03172"/>
    </source>
</evidence>
<keyword evidence="12" id="KW-1185">Reference proteome</keyword>
<evidence type="ECO:0000256" key="7">
    <source>
        <dbReference type="ARBA" id="ARBA00023242"/>
    </source>
</evidence>
<accession>A0A1Y2FEX4</accession>
<dbReference type="Gene3D" id="3.40.50.300">
    <property type="entry name" value="P-loop containing nucleotide triphosphate hydrolases"/>
    <property type="match status" value="1"/>
</dbReference>
<evidence type="ECO:0000256" key="6">
    <source>
        <dbReference type="ARBA" id="ARBA00022975"/>
    </source>
</evidence>
<feature type="binding site" evidence="9">
    <location>
        <position position="268"/>
    </location>
    <ligand>
        <name>a ribonucleoside 5'-phosphate</name>
        <dbReference type="ChEBI" id="CHEBI:58043"/>
    </ligand>
</feature>
<dbReference type="GO" id="GO:0033862">
    <property type="term" value="F:UMP kinase activity"/>
    <property type="evidence" value="ECO:0007669"/>
    <property type="project" value="RHEA"/>
</dbReference>
<sequence length="314" mass="34512">MTTLLNRSLAASASVSSCIRGSRHTIGLAFNRPLTTSSSNSGSSSNNKPKPPNFLAFFAIGAAGFATFAYVSKQLEQQQQRIKGNQFSKAGVTPTPEGLKEQKQRMAPALAKGGKTPTFSQDDTVVVFVLGGPGVGKGTQCGLLVKERGFVHLSAGDLLRAEQKREGSEYGAMIKQYITDGQIVPMEVTVALLENAMHDAIAQEGKRKFLIDGFPRKMDQAVKFEETVCPSRFTIFFDCSEETMMKRLLKRGETSGRDDDNIESIRKRFRTFVETSMPVVEYFEKQGKVCRIQCEDTVEQVSKQVQAAVDSRAK</sequence>
<dbReference type="SUPFAM" id="SSF52540">
    <property type="entry name" value="P-loop containing nucleoside triphosphate hydrolases"/>
    <property type="match status" value="1"/>
</dbReference>
<dbReference type="GO" id="GO:0005524">
    <property type="term" value="F:ATP binding"/>
    <property type="evidence" value="ECO:0007669"/>
    <property type="project" value="UniProtKB-KW"/>
</dbReference>
<dbReference type="HAMAP" id="MF_00235">
    <property type="entry name" value="Adenylate_kinase_Adk"/>
    <property type="match status" value="1"/>
</dbReference>
<dbReference type="InterPro" id="IPR033690">
    <property type="entry name" value="Adenylat_kinase_CS"/>
</dbReference>
<feature type="transmembrane region" description="Helical" evidence="10">
    <location>
        <begin position="54"/>
        <end position="71"/>
    </location>
</feature>
<comment type="catalytic activity">
    <reaction evidence="8 9">
        <text>UMP + ATP = UDP + ADP</text>
        <dbReference type="Rhea" id="RHEA:24400"/>
        <dbReference type="ChEBI" id="CHEBI:30616"/>
        <dbReference type="ChEBI" id="CHEBI:57865"/>
        <dbReference type="ChEBI" id="CHEBI:58223"/>
        <dbReference type="ChEBI" id="CHEBI:456216"/>
        <dbReference type="EC" id="2.7.4.14"/>
    </reaction>
</comment>
<protein>
    <recommendedName>
        <fullName evidence="9">Uridylate kinase</fullName>
        <shortName evidence="9">UK</shortName>
        <ecNumber evidence="9">2.7.4.14</ecNumber>
    </recommendedName>
    <alternativeName>
        <fullName evidence="9">ATP:UMP phosphotransferase</fullName>
    </alternativeName>
    <alternativeName>
        <fullName evidence="9">Deoxycytidylate kinase</fullName>
        <shortName evidence="9">CK</shortName>
        <shortName evidence="9">dCMP kinase</shortName>
    </alternativeName>
    <alternativeName>
        <fullName evidence="9">Uridine monophosphate kinase</fullName>
        <shortName evidence="9">UMP kinase</shortName>
        <shortName evidence="9">UMPK</shortName>
    </alternativeName>
</protein>
<feature type="binding site" evidence="9">
    <location>
        <begin position="182"/>
        <end position="184"/>
    </location>
    <ligand>
        <name>a ribonucleoside 5'-phosphate</name>
        <dbReference type="ChEBI" id="CHEBI:58043"/>
    </ligand>
</feature>
<evidence type="ECO:0000256" key="5">
    <source>
        <dbReference type="ARBA" id="ARBA00022840"/>
    </source>
</evidence>
<dbReference type="GO" id="GO:0005634">
    <property type="term" value="C:nucleus"/>
    <property type="evidence" value="ECO:0007669"/>
    <property type="project" value="UniProtKB-SubCell"/>
</dbReference>
<dbReference type="GO" id="GO:0006207">
    <property type="term" value="P:'de novo' pyrimidine nucleobase biosynthetic process"/>
    <property type="evidence" value="ECO:0007669"/>
    <property type="project" value="InterPro"/>
</dbReference>
<feature type="binding site" evidence="9">
    <location>
        <position position="160"/>
    </location>
    <ligand>
        <name>a ribonucleoside 5'-phosphate</name>
        <dbReference type="ChEBI" id="CHEBI:58043"/>
    </ligand>
</feature>
<evidence type="ECO:0000256" key="10">
    <source>
        <dbReference type="SAM" id="Phobius"/>
    </source>
</evidence>
<evidence type="ECO:0000256" key="1">
    <source>
        <dbReference type="ARBA" id="ARBA00022490"/>
    </source>
</evidence>
<keyword evidence="5 9" id="KW-0067">ATP-binding</keyword>